<evidence type="ECO:0000313" key="4">
    <source>
        <dbReference type="Proteomes" id="UP000004995"/>
    </source>
</evidence>
<evidence type="ECO:0000313" key="2">
    <source>
        <dbReference type="EMBL" id="RCV25775.1"/>
    </source>
</evidence>
<dbReference type="HOGENOM" id="CLU_2871890_0_0_1"/>
<dbReference type="EMBL" id="CM003532">
    <property type="protein sequence ID" value="RCV25775.1"/>
    <property type="molecule type" value="Genomic_DNA"/>
</dbReference>
<dbReference type="AlphaFoldDB" id="K3XRU4"/>
<reference evidence="2" key="2">
    <citation type="submission" date="2015-07" db="EMBL/GenBank/DDBJ databases">
        <authorList>
            <person name="Noorani M."/>
        </authorList>
    </citation>
    <scope>NUCLEOTIDE SEQUENCE</scope>
    <source>
        <strain evidence="2">Yugu1</strain>
    </source>
</reference>
<gene>
    <name evidence="2" type="ORF">SETIT_5G192800v2</name>
</gene>
<sequence length="64" mass="6723">MTMPITLLVTIVLSSLLGEAVTLGSILGGVVMVGGLYCVLWAKKTEQVDVSKEQMAAAVQETEV</sequence>
<keyword evidence="4" id="KW-1185">Reference proteome</keyword>
<dbReference type="STRING" id="4555.K3XRU4"/>
<dbReference type="EMBL" id="AGNK02003115">
    <property type="status" value="NOT_ANNOTATED_CDS"/>
    <property type="molecule type" value="Genomic_DNA"/>
</dbReference>
<dbReference type="Proteomes" id="UP000004995">
    <property type="component" value="Unassembled WGS sequence"/>
</dbReference>
<dbReference type="OMA" id="EARDPPH"/>
<evidence type="ECO:0000256" key="1">
    <source>
        <dbReference type="SAM" id="SignalP"/>
    </source>
</evidence>
<feature type="chain" id="PRO_5010126011" description="WAT1-related protein" evidence="1">
    <location>
        <begin position="21"/>
        <end position="64"/>
    </location>
</feature>
<reference evidence="2 4" key="1">
    <citation type="journal article" date="2012" name="Nat. Biotechnol.">
        <title>Reference genome sequence of the model plant Setaria.</title>
        <authorList>
            <person name="Bennetzen J.L."/>
            <person name="Schmutz J."/>
            <person name="Wang H."/>
            <person name="Percifield R."/>
            <person name="Hawkins J."/>
            <person name="Pontaroli A.C."/>
            <person name="Estep M."/>
            <person name="Feng L."/>
            <person name="Vaughn J.N."/>
            <person name="Grimwood J."/>
            <person name="Jenkins J."/>
            <person name="Barry K."/>
            <person name="Lindquist E."/>
            <person name="Hellsten U."/>
            <person name="Deshpande S."/>
            <person name="Wang X."/>
            <person name="Wu X."/>
            <person name="Mitros T."/>
            <person name="Triplett J."/>
            <person name="Yang X."/>
            <person name="Ye C.Y."/>
            <person name="Mauro-Herrera M."/>
            <person name="Wang L."/>
            <person name="Li P."/>
            <person name="Sharma M."/>
            <person name="Sharma R."/>
            <person name="Ronald P.C."/>
            <person name="Panaud O."/>
            <person name="Kellogg E.A."/>
            <person name="Brutnell T.P."/>
            <person name="Doust A.N."/>
            <person name="Tuskan G.A."/>
            <person name="Rokhsar D."/>
            <person name="Devos K.M."/>
        </authorList>
    </citation>
    <scope>NUCLEOTIDE SEQUENCE [LARGE SCALE GENOMIC DNA]</scope>
    <source>
        <strain evidence="4">cv. Yugu1</strain>
        <strain evidence="2">Yugu1</strain>
    </source>
</reference>
<feature type="signal peptide" evidence="1">
    <location>
        <begin position="1"/>
        <end position="20"/>
    </location>
</feature>
<dbReference type="Gramene" id="KQL05464">
    <property type="protein sequence ID" value="KQL05464"/>
    <property type="gene ID" value="SETIT_004640mg"/>
</dbReference>
<evidence type="ECO:0000313" key="3">
    <source>
        <dbReference type="EnsemblPlants" id="KQL05464"/>
    </source>
</evidence>
<name>K3XRU4_SETIT</name>
<dbReference type="OrthoDB" id="1718296at2759"/>
<accession>K3XRU4</accession>
<organism evidence="3 4">
    <name type="scientific">Setaria italica</name>
    <name type="common">Foxtail millet</name>
    <name type="synonym">Panicum italicum</name>
    <dbReference type="NCBI Taxonomy" id="4555"/>
    <lineage>
        <taxon>Eukaryota</taxon>
        <taxon>Viridiplantae</taxon>
        <taxon>Streptophyta</taxon>
        <taxon>Embryophyta</taxon>
        <taxon>Tracheophyta</taxon>
        <taxon>Spermatophyta</taxon>
        <taxon>Magnoliopsida</taxon>
        <taxon>Liliopsida</taxon>
        <taxon>Poales</taxon>
        <taxon>Poaceae</taxon>
        <taxon>PACMAD clade</taxon>
        <taxon>Panicoideae</taxon>
        <taxon>Panicodae</taxon>
        <taxon>Paniceae</taxon>
        <taxon>Cenchrinae</taxon>
        <taxon>Setaria</taxon>
    </lineage>
</organism>
<reference evidence="3" key="3">
    <citation type="submission" date="2018-08" db="UniProtKB">
        <authorList>
            <consortium name="EnsemblPlants"/>
        </authorList>
    </citation>
    <scope>IDENTIFICATION</scope>
    <source>
        <strain evidence="3">Yugu1</strain>
    </source>
</reference>
<keyword evidence="1" id="KW-0732">Signal</keyword>
<evidence type="ECO:0008006" key="5">
    <source>
        <dbReference type="Google" id="ProtNLM"/>
    </source>
</evidence>
<dbReference type="EnsemblPlants" id="KQL05464">
    <property type="protein sequence ID" value="KQL05464"/>
    <property type="gene ID" value="SETIT_004640mg"/>
</dbReference>
<proteinExistence type="predicted"/>
<protein>
    <recommendedName>
        <fullName evidence="5">WAT1-related protein</fullName>
    </recommendedName>
</protein>